<organism evidence="2 3">
    <name type="scientific">Microlunatus endophyticus</name>
    <dbReference type="NCBI Taxonomy" id="1716077"/>
    <lineage>
        <taxon>Bacteria</taxon>
        <taxon>Bacillati</taxon>
        <taxon>Actinomycetota</taxon>
        <taxon>Actinomycetes</taxon>
        <taxon>Propionibacteriales</taxon>
        <taxon>Propionibacteriaceae</taxon>
        <taxon>Microlunatus</taxon>
    </lineage>
</organism>
<reference evidence="2" key="2">
    <citation type="submission" date="2020-09" db="EMBL/GenBank/DDBJ databases">
        <authorList>
            <person name="Sun Q."/>
            <person name="Zhou Y."/>
        </authorList>
    </citation>
    <scope>NUCLEOTIDE SEQUENCE</scope>
    <source>
        <strain evidence="2">CGMCC 4.7306</strain>
    </source>
</reference>
<dbReference type="EMBL" id="BMMZ01000002">
    <property type="protein sequence ID" value="GGL52444.1"/>
    <property type="molecule type" value="Genomic_DNA"/>
</dbReference>
<dbReference type="AlphaFoldDB" id="A0A917S492"/>
<sequence length="254" mass="29520">MTVRSDLTRRLSRPVATPRRQLPEWKKRWFRNSSRQYLARYNRTFAKATKPGMLVLDAGAGRAPYRGFFKHATYESADFKLLQADQTYICDLTDIPVEDGRYDRVLLNQVLEHLPDPASALRELYRVTKPGGELICTVPLFYEEHQKPYDFFRYTQFGLRKLFSDAGFSVQTMEWMEGYFGTVGYQFEGMHRHLPRTVPSGLGRWRAGRARVLLGAARGLGLLLAGLFYRLDQEWKYTRTGYPKNFMIIAGKPR</sequence>
<dbReference type="RefSeq" id="WP_188893946.1">
    <property type="nucleotide sequence ID" value="NZ_BMMZ01000002.1"/>
</dbReference>
<dbReference type="Gene3D" id="3.40.50.150">
    <property type="entry name" value="Vaccinia Virus protein VP39"/>
    <property type="match status" value="1"/>
</dbReference>
<accession>A0A917S492</accession>
<dbReference type="InterPro" id="IPR013216">
    <property type="entry name" value="Methyltransf_11"/>
</dbReference>
<feature type="domain" description="Methyltransferase type 11" evidence="1">
    <location>
        <begin position="87"/>
        <end position="136"/>
    </location>
</feature>
<keyword evidence="3" id="KW-1185">Reference proteome</keyword>
<reference evidence="2" key="1">
    <citation type="journal article" date="2014" name="Int. J. Syst. Evol. Microbiol.">
        <title>Complete genome sequence of Corynebacterium casei LMG S-19264T (=DSM 44701T), isolated from a smear-ripened cheese.</title>
        <authorList>
            <consortium name="US DOE Joint Genome Institute (JGI-PGF)"/>
            <person name="Walter F."/>
            <person name="Albersmeier A."/>
            <person name="Kalinowski J."/>
            <person name="Ruckert C."/>
        </authorList>
    </citation>
    <scope>NUCLEOTIDE SEQUENCE</scope>
    <source>
        <strain evidence="2">CGMCC 4.7306</strain>
    </source>
</reference>
<gene>
    <name evidence="2" type="ORF">GCM10011575_08520</name>
</gene>
<dbReference type="InterPro" id="IPR029063">
    <property type="entry name" value="SAM-dependent_MTases_sf"/>
</dbReference>
<evidence type="ECO:0000313" key="2">
    <source>
        <dbReference type="EMBL" id="GGL52444.1"/>
    </source>
</evidence>
<comment type="caution">
    <text evidence="2">The sequence shown here is derived from an EMBL/GenBank/DDBJ whole genome shotgun (WGS) entry which is preliminary data.</text>
</comment>
<evidence type="ECO:0000313" key="3">
    <source>
        <dbReference type="Proteomes" id="UP000613840"/>
    </source>
</evidence>
<dbReference type="CDD" id="cd02440">
    <property type="entry name" value="AdoMet_MTases"/>
    <property type="match status" value="1"/>
</dbReference>
<keyword evidence="2" id="KW-0489">Methyltransferase</keyword>
<name>A0A917S492_9ACTN</name>
<keyword evidence="2" id="KW-0808">Transferase</keyword>
<dbReference type="Proteomes" id="UP000613840">
    <property type="component" value="Unassembled WGS sequence"/>
</dbReference>
<dbReference type="SUPFAM" id="SSF53335">
    <property type="entry name" value="S-adenosyl-L-methionine-dependent methyltransferases"/>
    <property type="match status" value="1"/>
</dbReference>
<dbReference type="GO" id="GO:0032259">
    <property type="term" value="P:methylation"/>
    <property type="evidence" value="ECO:0007669"/>
    <property type="project" value="UniProtKB-KW"/>
</dbReference>
<proteinExistence type="predicted"/>
<dbReference type="GO" id="GO:0008757">
    <property type="term" value="F:S-adenosylmethionine-dependent methyltransferase activity"/>
    <property type="evidence" value="ECO:0007669"/>
    <property type="project" value="InterPro"/>
</dbReference>
<protein>
    <submittedName>
        <fullName evidence="2">Type 11 methyltransferase</fullName>
    </submittedName>
</protein>
<dbReference type="Pfam" id="PF08241">
    <property type="entry name" value="Methyltransf_11"/>
    <property type="match status" value="1"/>
</dbReference>
<evidence type="ECO:0000259" key="1">
    <source>
        <dbReference type="Pfam" id="PF08241"/>
    </source>
</evidence>